<reference evidence="2 3" key="1">
    <citation type="journal article" date="2015" name="Genome Biol. Evol.">
        <title>Comparative Genomics of a Bacterivorous Green Alga Reveals Evolutionary Causalities and Consequences of Phago-Mixotrophic Mode of Nutrition.</title>
        <authorList>
            <person name="Burns J.A."/>
            <person name="Paasch A."/>
            <person name="Narechania A."/>
            <person name="Kim E."/>
        </authorList>
    </citation>
    <scope>NUCLEOTIDE SEQUENCE [LARGE SCALE GENOMIC DNA]</scope>
    <source>
        <strain evidence="2 3">PLY_AMNH</strain>
    </source>
</reference>
<proteinExistence type="predicted"/>
<organism evidence="2 3">
    <name type="scientific">Cymbomonas tetramitiformis</name>
    <dbReference type="NCBI Taxonomy" id="36881"/>
    <lineage>
        <taxon>Eukaryota</taxon>
        <taxon>Viridiplantae</taxon>
        <taxon>Chlorophyta</taxon>
        <taxon>Pyramimonadophyceae</taxon>
        <taxon>Pyramimonadales</taxon>
        <taxon>Pyramimonadaceae</taxon>
        <taxon>Cymbomonas</taxon>
    </lineage>
</organism>
<dbReference type="AlphaFoldDB" id="A0AAE0F1G9"/>
<feature type="region of interest" description="Disordered" evidence="1">
    <location>
        <begin position="1"/>
        <end position="54"/>
    </location>
</feature>
<accession>A0AAE0F1G9</accession>
<feature type="compositionally biased region" description="Polar residues" evidence="1">
    <location>
        <begin position="29"/>
        <end position="39"/>
    </location>
</feature>
<protein>
    <submittedName>
        <fullName evidence="2">Uncharacterized protein</fullName>
    </submittedName>
</protein>
<sequence>MRLTPRRHNIIAGPTKRARAPKYKCHVSEQGSSWESPSARQRAKRSVWSSTPWVPPQWMAGTRGALPQYEDAMWQEEDGGDYEAWRGREGDEATTSETIAQGGGKLADKYPVPEGSVQQRKQLDLDGALSPEAARLTGSEGFLVDDSVQRPCNSSLAEELTQTEGTECPDLPRVPLDPQEARPRWETNPVNINGSKSILHPEGTRSNPATRMCFLQ</sequence>
<comment type="caution">
    <text evidence="2">The sequence shown here is derived from an EMBL/GenBank/DDBJ whole genome shotgun (WGS) entry which is preliminary data.</text>
</comment>
<gene>
    <name evidence="2" type="ORF">CYMTET_43615</name>
</gene>
<feature type="region of interest" description="Disordered" evidence="1">
    <location>
        <begin position="160"/>
        <end position="209"/>
    </location>
</feature>
<dbReference type="Proteomes" id="UP001190700">
    <property type="component" value="Unassembled WGS sequence"/>
</dbReference>
<name>A0AAE0F1G9_9CHLO</name>
<dbReference type="EMBL" id="LGRX02029408">
    <property type="protein sequence ID" value="KAK3246865.1"/>
    <property type="molecule type" value="Genomic_DNA"/>
</dbReference>
<evidence type="ECO:0000313" key="2">
    <source>
        <dbReference type="EMBL" id="KAK3246865.1"/>
    </source>
</evidence>
<keyword evidence="3" id="KW-1185">Reference proteome</keyword>
<evidence type="ECO:0000256" key="1">
    <source>
        <dbReference type="SAM" id="MobiDB-lite"/>
    </source>
</evidence>
<feature type="compositionally biased region" description="Basic residues" evidence="1">
    <location>
        <begin position="16"/>
        <end position="25"/>
    </location>
</feature>
<evidence type="ECO:0000313" key="3">
    <source>
        <dbReference type="Proteomes" id="UP001190700"/>
    </source>
</evidence>